<feature type="region of interest" description="Disordered" evidence="1">
    <location>
        <begin position="1"/>
        <end position="27"/>
    </location>
</feature>
<dbReference type="Proteomes" id="UP000722485">
    <property type="component" value="Unassembled WGS sequence"/>
</dbReference>
<feature type="compositionally biased region" description="Basic and acidic residues" evidence="1">
    <location>
        <begin position="1"/>
        <end position="12"/>
    </location>
</feature>
<evidence type="ECO:0000313" key="3">
    <source>
        <dbReference type="Proteomes" id="UP000722485"/>
    </source>
</evidence>
<evidence type="ECO:0000313" key="2">
    <source>
        <dbReference type="EMBL" id="KAF7551050.1"/>
    </source>
</evidence>
<sequence>MSQPGRDGKRSISYDQNTESSDAKRSRVVYVVESPGGTLRETSPSKIMGGSAQPISTAAILHPAAPSNNIGVHSEIYDEFSQLSISEKLHKGIAMSLERERAYGKAIIKGIERNPRLRFQDLQDLQGSMLTITGMQKVADLASHLDSHIHPSLLEGYTLVEKIRNEDLNEMIALERTERPNFLANLPIKKPKRDWGSSESFPLRETNQRLQGVTGISNETPFTPFHTNFKSGQTLMPVEGPESMRAFLEVNSPLSPPEGLLAFLESASRKNGYRKLELGSLIPPGPSPKNWKQKKEKEKGPTRRLALSFKFSKDGTPSFSCSAKPEKFYERPLPEDFLWLDDVAPYEGDPEEWWDYMEDLTEYSRLDPELGGLKSLRRKKFDKASSLFGDRRRDPGQAYDEGVVRQDWLDLGFDMRFETTSTRVKANESMT</sequence>
<accession>A0A9P5HD81</accession>
<organism evidence="2 3">
    <name type="scientific">Cylindrodendrum hubeiense</name>
    <dbReference type="NCBI Taxonomy" id="595255"/>
    <lineage>
        <taxon>Eukaryota</taxon>
        <taxon>Fungi</taxon>
        <taxon>Dikarya</taxon>
        <taxon>Ascomycota</taxon>
        <taxon>Pezizomycotina</taxon>
        <taxon>Sordariomycetes</taxon>
        <taxon>Hypocreomycetidae</taxon>
        <taxon>Hypocreales</taxon>
        <taxon>Nectriaceae</taxon>
        <taxon>Cylindrodendrum</taxon>
    </lineage>
</organism>
<gene>
    <name evidence="2" type="ORF">G7Z17_g5292</name>
</gene>
<name>A0A9P5HD81_9HYPO</name>
<keyword evidence="3" id="KW-1185">Reference proteome</keyword>
<comment type="caution">
    <text evidence="2">The sequence shown here is derived from an EMBL/GenBank/DDBJ whole genome shotgun (WGS) entry which is preliminary data.</text>
</comment>
<dbReference type="OrthoDB" id="5102470at2759"/>
<dbReference type="EMBL" id="JAANBB010000085">
    <property type="protein sequence ID" value="KAF7551050.1"/>
    <property type="molecule type" value="Genomic_DNA"/>
</dbReference>
<dbReference type="AlphaFoldDB" id="A0A9P5HD81"/>
<evidence type="ECO:0000256" key="1">
    <source>
        <dbReference type="SAM" id="MobiDB-lite"/>
    </source>
</evidence>
<reference evidence="2" key="1">
    <citation type="submission" date="2020-03" db="EMBL/GenBank/DDBJ databases">
        <title>Draft Genome Sequence of Cylindrodendrum hubeiense.</title>
        <authorList>
            <person name="Buettner E."/>
            <person name="Kellner H."/>
        </authorList>
    </citation>
    <scope>NUCLEOTIDE SEQUENCE</scope>
    <source>
        <strain evidence="2">IHI 201604</strain>
    </source>
</reference>
<protein>
    <submittedName>
        <fullName evidence="2">Uncharacterized protein</fullName>
    </submittedName>
</protein>
<feature type="region of interest" description="Disordered" evidence="1">
    <location>
        <begin position="277"/>
        <end position="301"/>
    </location>
</feature>
<proteinExistence type="predicted"/>